<dbReference type="AlphaFoldDB" id="A0A5S5CQB9"/>
<name>A0A5S5CQB9_9ACTN</name>
<dbReference type="EMBL" id="VNHW01000020">
    <property type="protein sequence ID" value="TYP82079.1"/>
    <property type="molecule type" value="Genomic_DNA"/>
</dbReference>
<dbReference type="Proteomes" id="UP000322499">
    <property type="component" value="Unassembled WGS sequence"/>
</dbReference>
<sequence>MPQSSAPLVGVNLSDLDWRDSFGDEAGVLRDLDGTAYRVTLPTDSDVLRVGSTTQRSIARVAGFVHRIPAGETEPLTIPVASGTARTDIIALRYDPEFKGEPGPVRLARIAGTATGLPNYDDAAPGVEDLPLWAITRQPGQSLSQAMLRRLFPRLAPGLELPEGAPLPISSPLGTVLQQGAVTYRRQLDSSGVPTWARTSGGAVAHHDGAWYDLPNANDGTARDVWGANPQILGEIAIPDPGIPYRVAALAACEAGSTQASTRWDLQLRLDSATNGEVLALQNGGRWLEGSNAQHFNLTSLPSRAVLTGTHRIYVVAAAGFGSALGYITPYQRKLSAVVYAT</sequence>
<comment type="caution">
    <text evidence="1">The sequence shown here is derived from an EMBL/GenBank/DDBJ whole genome shotgun (WGS) entry which is preliminary data.</text>
</comment>
<gene>
    <name evidence="1" type="ORF">BD833_12063</name>
</gene>
<evidence type="ECO:0000313" key="2">
    <source>
        <dbReference type="Proteomes" id="UP000322499"/>
    </source>
</evidence>
<proteinExistence type="predicted"/>
<evidence type="ECO:0000313" key="1">
    <source>
        <dbReference type="EMBL" id="TYP82079.1"/>
    </source>
</evidence>
<reference evidence="1 2" key="1">
    <citation type="submission" date="2019-07" db="EMBL/GenBank/DDBJ databases">
        <title>Genomic Encyclopedia of Archaeal and Bacterial Type Strains, Phase II (KMG-II): from individual species to whole genera.</title>
        <authorList>
            <person name="Goeker M."/>
        </authorList>
    </citation>
    <scope>NUCLEOTIDE SEQUENCE [LARGE SCALE GENOMIC DNA]</scope>
    <source>
        <strain evidence="1 2">DSM 46842</strain>
    </source>
</reference>
<dbReference type="RefSeq" id="WP_166535117.1">
    <property type="nucleotide sequence ID" value="NZ_VNHW01000020.1"/>
</dbReference>
<organism evidence="1 2">
    <name type="scientific">Blastococcus xanthinilyticus</name>
    <dbReference type="NCBI Taxonomy" id="1564164"/>
    <lineage>
        <taxon>Bacteria</taxon>
        <taxon>Bacillati</taxon>
        <taxon>Actinomycetota</taxon>
        <taxon>Actinomycetes</taxon>
        <taxon>Geodermatophilales</taxon>
        <taxon>Geodermatophilaceae</taxon>
        <taxon>Blastococcus</taxon>
    </lineage>
</organism>
<protein>
    <submittedName>
        <fullName evidence="1">Uncharacterized protein</fullName>
    </submittedName>
</protein>
<keyword evidence="2" id="KW-1185">Reference proteome</keyword>
<accession>A0A5S5CQB9</accession>